<evidence type="ECO:0000259" key="3">
    <source>
        <dbReference type="Pfam" id="PF12146"/>
    </source>
</evidence>
<name>A0A6J3MGN0_9PEZI</name>
<dbReference type="InterPro" id="IPR050261">
    <property type="entry name" value="FrsA_esterase"/>
</dbReference>
<dbReference type="Proteomes" id="UP000504637">
    <property type="component" value="Unplaced"/>
</dbReference>
<dbReference type="GO" id="GO:0016788">
    <property type="term" value="F:hydrolase activity, acting on ester bonds"/>
    <property type="evidence" value="ECO:0007669"/>
    <property type="project" value="UniProtKB-ARBA"/>
</dbReference>
<reference evidence="5" key="2">
    <citation type="submission" date="2020-04" db="EMBL/GenBank/DDBJ databases">
        <authorList>
            <consortium name="NCBI Genome Project"/>
        </authorList>
    </citation>
    <scope>NUCLEOTIDE SEQUENCE</scope>
    <source>
        <strain evidence="5">CBS 342.82</strain>
    </source>
</reference>
<proteinExistence type="predicted"/>
<evidence type="ECO:0000313" key="4">
    <source>
        <dbReference type="Proteomes" id="UP000504637"/>
    </source>
</evidence>
<protein>
    <submittedName>
        <fullName evidence="5">Dienelactone hydrolase</fullName>
    </submittedName>
</protein>
<dbReference type="AlphaFoldDB" id="A0A6J3MGN0"/>
<dbReference type="PANTHER" id="PTHR22946">
    <property type="entry name" value="DIENELACTONE HYDROLASE DOMAIN-CONTAINING PROTEIN-RELATED"/>
    <property type="match status" value="1"/>
</dbReference>
<dbReference type="OrthoDB" id="2498029at2759"/>
<evidence type="ECO:0000256" key="2">
    <source>
        <dbReference type="SAM" id="SignalP"/>
    </source>
</evidence>
<sequence>MPAIKTLLTTALAAGAALAQERITFTSGGTEIVGYHWAPSDVSTLAPVVIIAHGLGGLQTSRLQPYAERFSAIGYHAITFDYRYWGQSQGYPRNIIDVKSQQEDYSAAADYVGNLTGADPSRVVLWGTSLSGGHVLELGARLPKLAAVIAQVPHVNGLATVGQLPPASLPGLIAAGLSDSGRALTNSTPLYVPTANRTGEFGALTQAGAYEGYQFIQANPPAPGNVFPARFVLQLPTFSPDTTAYKSTHPTFIGIGLTDNVVSPNATLALSRRFKTATVRNYTLAGHFDIYPTKPYYEQNVADQIAFLQANVPV</sequence>
<organism evidence="5">
    <name type="scientific">Dissoconium aciculare CBS 342.82</name>
    <dbReference type="NCBI Taxonomy" id="1314786"/>
    <lineage>
        <taxon>Eukaryota</taxon>
        <taxon>Fungi</taxon>
        <taxon>Dikarya</taxon>
        <taxon>Ascomycota</taxon>
        <taxon>Pezizomycotina</taxon>
        <taxon>Dothideomycetes</taxon>
        <taxon>Dothideomycetidae</taxon>
        <taxon>Mycosphaerellales</taxon>
        <taxon>Dissoconiaceae</taxon>
        <taxon>Dissoconium</taxon>
    </lineage>
</organism>
<dbReference type="PANTHER" id="PTHR22946:SF9">
    <property type="entry name" value="POLYKETIDE TRANSFERASE AF380"/>
    <property type="match status" value="1"/>
</dbReference>
<evidence type="ECO:0000313" key="5">
    <source>
        <dbReference type="RefSeq" id="XP_033464064.1"/>
    </source>
</evidence>
<dbReference type="InterPro" id="IPR022742">
    <property type="entry name" value="Hydrolase_4"/>
</dbReference>
<dbReference type="Pfam" id="PF12146">
    <property type="entry name" value="Hydrolase_4"/>
    <property type="match status" value="1"/>
</dbReference>
<feature type="domain" description="Serine aminopeptidase S33" evidence="3">
    <location>
        <begin position="48"/>
        <end position="281"/>
    </location>
</feature>
<keyword evidence="1 5" id="KW-0378">Hydrolase</keyword>
<keyword evidence="4" id="KW-1185">Reference proteome</keyword>
<gene>
    <name evidence="5" type="ORF">K489DRAFT_366232</name>
</gene>
<dbReference type="Gene3D" id="3.40.50.1820">
    <property type="entry name" value="alpha/beta hydrolase"/>
    <property type="match status" value="1"/>
</dbReference>
<keyword evidence="2" id="KW-0732">Signal</keyword>
<dbReference type="RefSeq" id="XP_033464064.1">
    <property type="nucleotide sequence ID" value="XM_033602748.1"/>
</dbReference>
<dbReference type="InterPro" id="IPR029058">
    <property type="entry name" value="AB_hydrolase_fold"/>
</dbReference>
<dbReference type="GeneID" id="54360548"/>
<feature type="chain" id="PRO_5027021769" evidence="2">
    <location>
        <begin position="20"/>
        <end position="314"/>
    </location>
</feature>
<feature type="signal peptide" evidence="2">
    <location>
        <begin position="1"/>
        <end position="19"/>
    </location>
</feature>
<reference evidence="5" key="3">
    <citation type="submission" date="2025-08" db="UniProtKB">
        <authorList>
            <consortium name="RefSeq"/>
        </authorList>
    </citation>
    <scope>IDENTIFICATION</scope>
    <source>
        <strain evidence="5">CBS 342.82</strain>
    </source>
</reference>
<accession>A0A6J3MGN0</accession>
<dbReference type="SUPFAM" id="SSF53474">
    <property type="entry name" value="alpha/beta-Hydrolases"/>
    <property type="match status" value="1"/>
</dbReference>
<evidence type="ECO:0000256" key="1">
    <source>
        <dbReference type="ARBA" id="ARBA00022801"/>
    </source>
</evidence>
<reference evidence="5" key="1">
    <citation type="submission" date="2020-01" db="EMBL/GenBank/DDBJ databases">
        <authorList>
            <consortium name="DOE Joint Genome Institute"/>
            <person name="Haridas S."/>
            <person name="Albert R."/>
            <person name="Binder M."/>
            <person name="Bloem J."/>
            <person name="Labutti K."/>
            <person name="Salamov A."/>
            <person name="Andreopoulos B."/>
            <person name="Baker S.E."/>
            <person name="Barry K."/>
            <person name="Bills G."/>
            <person name="Bluhm B.H."/>
            <person name="Cannon C."/>
            <person name="Castanera R."/>
            <person name="Culley D.E."/>
            <person name="Daum C."/>
            <person name="Ezra D."/>
            <person name="Gonzalez J.B."/>
            <person name="Henrissat B."/>
            <person name="Kuo A."/>
            <person name="Liang C."/>
            <person name="Lipzen A."/>
            <person name="Lutzoni F."/>
            <person name="Magnuson J."/>
            <person name="Mondo S."/>
            <person name="Nolan M."/>
            <person name="Ohm R."/>
            <person name="Pangilinan J."/>
            <person name="Park H.-J."/>
            <person name="Ramirez L."/>
            <person name="Alfaro M."/>
            <person name="Sun H."/>
            <person name="Tritt A."/>
            <person name="Yoshinaga Y."/>
            <person name="Zwiers L.-H."/>
            <person name="Turgeon B.G."/>
            <person name="Goodwin S.B."/>
            <person name="Spatafora J.W."/>
            <person name="Crous P.W."/>
            <person name="Grigoriev I.V."/>
        </authorList>
    </citation>
    <scope>NUCLEOTIDE SEQUENCE</scope>
    <source>
        <strain evidence="5">CBS 342.82</strain>
    </source>
</reference>